<dbReference type="InterPro" id="IPR036875">
    <property type="entry name" value="Znf_CCHC_sf"/>
</dbReference>
<feature type="region of interest" description="Disordered" evidence="1">
    <location>
        <begin position="149"/>
        <end position="168"/>
    </location>
</feature>
<accession>A0A6L2N0V0</accession>
<dbReference type="SUPFAM" id="SSF57756">
    <property type="entry name" value="Retrovirus zinc finger-like domains"/>
    <property type="match status" value="1"/>
</dbReference>
<dbReference type="EMBL" id="BKCJ010007738">
    <property type="protein sequence ID" value="GEU78762.1"/>
    <property type="molecule type" value="Genomic_DNA"/>
</dbReference>
<name>A0A6L2N0V0_TANCI</name>
<dbReference type="AlphaFoldDB" id="A0A6L2N0V0"/>
<sequence length="268" mass="30561">MRLKLRVLPLQALLHKTLLLCLLLTLITLMSQLVLLLVFLLLAQKYVSPLPNVDSLSNAVIYSFFASQSNSPQLDNDDLKQIDADDLEEMYLKWKMAMLIVRARRFLQRIEINLRANGPTSIGFDMSKVECYNCHRKRHFTKECRSLKDTRKNGTAEPQRRNVPVETSTSNALVSQCYGIGIYDWSFQEEEEPTNYALMAFSSSSSSSDAEFAPSPIYDRYQSNNGYHVVPPPYTRTFMPPKPDLVFNNAPNDVETDHPAFNVKLSPT</sequence>
<feature type="compositionally biased region" description="Basic and acidic residues" evidence="1">
    <location>
        <begin position="149"/>
        <end position="160"/>
    </location>
</feature>
<comment type="caution">
    <text evidence="2">The sequence shown here is derived from an EMBL/GenBank/DDBJ whole genome shotgun (WGS) entry which is preliminary data.</text>
</comment>
<dbReference type="GO" id="GO:0003676">
    <property type="term" value="F:nucleic acid binding"/>
    <property type="evidence" value="ECO:0007669"/>
    <property type="project" value="InterPro"/>
</dbReference>
<reference evidence="2" key="1">
    <citation type="journal article" date="2019" name="Sci. Rep.">
        <title>Draft genome of Tanacetum cinerariifolium, the natural source of mosquito coil.</title>
        <authorList>
            <person name="Yamashiro T."/>
            <person name="Shiraishi A."/>
            <person name="Satake H."/>
            <person name="Nakayama K."/>
        </authorList>
    </citation>
    <scope>NUCLEOTIDE SEQUENCE</scope>
</reference>
<evidence type="ECO:0000313" key="2">
    <source>
        <dbReference type="EMBL" id="GEU78762.1"/>
    </source>
</evidence>
<evidence type="ECO:0000256" key="1">
    <source>
        <dbReference type="SAM" id="MobiDB-lite"/>
    </source>
</evidence>
<evidence type="ECO:0008006" key="3">
    <source>
        <dbReference type="Google" id="ProtNLM"/>
    </source>
</evidence>
<protein>
    <recommendedName>
        <fullName evidence="3">CCHC-type domain-containing protein</fullName>
    </recommendedName>
</protein>
<organism evidence="2">
    <name type="scientific">Tanacetum cinerariifolium</name>
    <name type="common">Dalmatian daisy</name>
    <name type="synonym">Chrysanthemum cinerariifolium</name>
    <dbReference type="NCBI Taxonomy" id="118510"/>
    <lineage>
        <taxon>Eukaryota</taxon>
        <taxon>Viridiplantae</taxon>
        <taxon>Streptophyta</taxon>
        <taxon>Embryophyta</taxon>
        <taxon>Tracheophyta</taxon>
        <taxon>Spermatophyta</taxon>
        <taxon>Magnoliopsida</taxon>
        <taxon>eudicotyledons</taxon>
        <taxon>Gunneridae</taxon>
        <taxon>Pentapetalae</taxon>
        <taxon>asterids</taxon>
        <taxon>campanulids</taxon>
        <taxon>Asterales</taxon>
        <taxon>Asteraceae</taxon>
        <taxon>Asteroideae</taxon>
        <taxon>Anthemideae</taxon>
        <taxon>Anthemidinae</taxon>
        <taxon>Tanacetum</taxon>
    </lineage>
</organism>
<proteinExistence type="predicted"/>
<gene>
    <name evidence="2" type="ORF">Tci_050740</name>
</gene>
<feature type="non-terminal residue" evidence="2">
    <location>
        <position position="268"/>
    </location>
</feature>
<dbReference type="GO" id="GO:0008270">
    <property type="term" value="F:zinc ion binding"/>
    <property type="evidence" value="ECO:0007669"/>
    <property type="project" value="InterPro"/>
</dbReference>